<sequence length="124" mass="13684">MSLWTINFQVSTNEDWRDNILLVTDLGESSEAAFDLSGSSLLMHLRQSPEAQRIDLLLSTDNGRIVIDDPSTGLISFDVAQETVEGLNPGVYFHDIVWTMADDRKVNLASGTVTVDLGVTRDDN</sequence>
<name>A0A4R2CQ98_SHIGR</name>
<comment type="caution">
    <text evidence="1">The sequence shown here is derived from an EMBL/GenBank/DDBJ whole genome shotgun (WGS) entry which is preliminary data.</text>
</comment>
<organism evidence="1 2">
    <name type="scientific">Shinella granuli</name>
    <dbReference type="NCBI Taxonomy" id="323621"/>
    <lineage>
        <taxon>Bacteria</taxon>
        <taxon>Pseudomonadati</taxon>
        <taxon>Pseudomonadota</taxon>
        <taxon>Alphaproteobacteria</taxon>
        <taxon>Hyphomicrobiales</taxon>
        <taxon>Rhizobiaceae</taxon>
        <taxon>Shinella</taxon>
    </lineage>
</organism>
<dbReference type="EMBL" id="SLVX01000013">
    <property type="protein sequence ID" value="TCN41439.1"/>
    <property type="molecule type" value="Genomic_DNA"/>
</dbReference>
<evidence type="ECO:0000313" key="1">
    <source>
        <dbReference type="EMBL" id="TCN41439.1"/>
    </source>
</evidence>
<proteinExistence type="predicted"/>
<dbReference type="Proteomes" id="UP000295351">
    <property type="component" value="Unassembled WGS sequence"/>
</dbReference>
<dbReference type="RefSeq" id="WP_133035335.1">
    <property type="nucleotide sequence ID" value="NZ_BAABEI010000012.1"/>
</dbReference>
<evidence type="ECO:0000313" key="2">
    <source>
        <dbReference type="Proteomes" id="UP000295351"/>
    </source>
</evidence>
<dbReference type="AlphaFoldDB" id="A0A4R2CQ98"/>
<protein>
    <submittedName>
        <fullName evidence="1">Uncharacterized protein</fullName>
    </submittedName>
</protein>
<gene>
    <name evidence="1" type="ORF">EV665_11324</name>
</gene>
<keyword evidence="2" id="KW-1185">Reference proteome</keyword>
<accession>A0A4R2CQ98</accession>
<reference evidence="1 2" key="1">
    <citation type="submission" date="2019-03" db="EMBL/GenBank/DDBJ databases">
        <title>Genomic Encyclopedia of Type Strains, Phase IV (KMG-IV): sequencing the most valuable type-strain genomes for metagenomic binning, comparative biology and taxonomic classification.</title>
        <authorList>
            <person name="Goeker M."/>
        </authorList>
    </citation>
    <scope>NUCLEOTIDE SEQUENCE [LARGE SCALE GENOMIC DNA]</scope>
    <source>
        <strain evidence="1 2">DSM 18401</strain>
    </source>
</reference>